<comment type="caution">
    <text evidence="10">The sequence shown here is derived from an EMBL/GenBank/DDBJ whole genome shotgun (WGS) entry which is preliminary data.</text>
</comment>
<evidence type="ECO:0000256" key="1">
    <source>
        <dbReference type="ARBA" id="ARBA00004141"/>
    </source>
</evidence>
<feature type="repeat" description="Solcar" evidence="8">
    <location>
        <begin position="208"/>
        <end position="292"/>
    </location>
</feature>
<evidence type="ECO:0000256" key="7">
    <source>
        <dbReference type="ARBA" id="ARBA00023136"/>
    </source>
</evidence>
<keyword evidence="11" id="KW-1185">Reference proteome</keyword>
<evidence type="ECO:0008006" key="12">
    <source>
        <dbReference type="Google" id="ProtNLM"/>
    </source>
</evidence>
<keyword evidence="6" id="KW-1133">Transmembrane helix</keyword>
<dbReference type="PROSITE" id="PS51257">
    <property type="entry name" value="PROKAR_LIPOPROTEIN"/>
    <property type="match status" value="1"/>
</dbReference>
<dbReference type="Proteomes" id="UP001303046">
    <property type="component" value="Unassembled WGS sequence"/>
</dbReference>
<accession>A0ABR1DNX4</accession>
<evidence type="ECO:0000313" key="11">
    <source>
        <dbReference type="Proteomes" id="UP001303046"/>
    </source>
</evidence>
<evidence type="ECO:0000256" key="6">
    <source>
        <dbReference type="ARBA" id="ARBA00022989"/>
    </source>
</evidence>
<keyword evidence="4 8" id="KW-0812">Transmembrane</keyword>
<evidence type="ECO:0000256" key="8">
    <source>
        <dbReference type="PROSITE-ProRule" id="PRU00282"/>
    </source>
</evidence>
<dbReference type="Pfam" id="PF00153">
    <property type="entry name" value="Mito_carr"/>
    <property type="match status" value="3"/>
</dbReference>
<sequence>MKSRVRSWLNQHDHLVGGFVGGLVSTAACHPMDLLRIRFSADRGRGIRIQPRYSSYLDAGKRIYRVEGIRGLYQGATPNMVARSLAWALYLQWFNKMRKILPFHTPSENLDNFLCAIFTGGTIMCITNPIWVTKTRLCLQYETNTTKKYSGMIDCLIKLYRGEGVKGLYKGLLPGIVGTSQQSLYLTIYTSFKSWRCKRTGLEVDSQLSTMDYLVFSSFAKCAATTLTFPIQLIRTRMQDHNLPSGGIWRTISDTLRLEGIHGLFKGCLMANMRQVPAAVVTFVTYEHVRYLVQNSHRAVQMARTHSLSTVIHSYSSSKDFVQESRTHPTSSFPISVCPLFTNLHYKTSYRFPIRTYELRSSSAVTLKTQPTVD</sequence>
<feature type="repeat" description="Solcar" evidence="8">
    <location>
        <begin position="9"/>
        <end position="100"/>
    </location>
</feature>
<organism evidence="10 11">
    <name type="scientific">Necator americanus</name>
    <name type="common">Human hookworm</name>
    <dbReference type="NCBI Taxonomy" id="51031"/>
    <lineage>
        <taxon>Eukaryota</taxon>
        <taxon>Metazoa</taxon>
        <taxon>Ecdysozoa</taxon>
        <taxon>Nematoda</taxon>
        <taxon>Chromadorea</taxon>
        <taxon>Rhabditida</taxon>
        <taxon>Rhabditina</taxon>
        <taxon>Rhabditomorpha</taxon>
        <taxon>Strongyloidea</taxon>
        <taxon>Ancylostomatidae</taxon>
        <taxon>Bunostominae</taxon>
        <taxon>Necator</taxon>
    </lineage>
</organism>
<keyword evidence="5" id="KW-0677">Repeat</keyword>
<dbReference type="InterPro" id="IPR023395">
    <property type="entry name" value="MCP_dom_sf"/>
</dbReference>
<comment type="subcellular location">
    <subcellularLocation>
        <location evidence="1">Membrane</location>
        <topology evidence="1">Multi-pass membrane protein</topology>
    </subcellularLocation>
</comment>
<keyword evidence="7 8" id="KW-0472">Membrane</keyword>
<dbReference type="Gene3D" id="1.50.40.10">
    <property type="entry name" value="Mitochondrial carrier domain"/>
    <property type="match status" value="2"/>
</dbReference>
<protein>
    <recommendedName>
        <fullName evidence="12">Mitochondrial carrier protein</fullName>
    </recommendedName>
</protein>
<proteinExistence type="inferred from homology"/>
<evidence type="ECO:0000256" key="4">
    <source>
        <dbReference type="ARBA" id="ARBA00022692"/>
    </source>
</evidence>
<dbReference type="EMBL" id="JAVFWL010000004">
    <property type="protein sequence ID" value="KAK6751680.1"/>
    <property type="molecule type" value="Genomic_DNA"/>
</dbReference>
<evidence type="ECO:0000313" key="10">
    <source>
        <dbReference type="EMBL" id="KAK6751680.1"/>
    </source>
</evidence>
<gene>
    <name evidence="10" type="primary">Necator_chrIV.g16524</name>
    <name evidence="10" type="ORF">RB195_003227</name>
</gene>
<dbReference type="InterPro" id="IPR018108">
    <property type="entry name" value="MCP_transmembrane"/>
</dbReference>
<evidence type="ECO:0000256" key="3">
    <source>
        <dbReference type="ARBA" id="ARBA00022448"/>
    </source>
</evidence>
<keyword evidence="3 9" id="KW-0813">Transport</keyword>
<reference evidence="10 11" key="1">
    <citation type="submission" date="2023-08" db="EMBL/GenBank/DDBJ databases">
        <title>A Necator americanus chromosomal reference genome.</title>
        <authorList>
            <person name="Ilik V."/>
            <person name="Petrzelkova K.J."/>
            <person name="Pardy F."/>
            <person name="Fuh T."/>
            <person name="Niatou-Singa F.S."/>
            <person name="Gouil Q."/>
            <person name="Baker L."/>
            <person name="Ritchie M.E."/>
            <person name="Jex A.R."/>
            <person name="Gazzola D."/>
            <person name="Li H."/>
            <person name="Toshio Fujiwara R."/>
            <person name="Zhan B."/>
            <person name="Aroian R.V."/>
            <person name="Pafco B."/>
            <person name="Schwarz E.M."/>
        </authorList>
    </citation>
    <scope>NUCLEOTIDE SEQUENCE [LARGE SCALE GENOMIC DNA]</scope>
    <source>
        <strain evidence="10 11">Aroian</strain>
        <tissue evidence="10">Whole animal</tissue>
    </source>
</reference>
<feature type="repeat" description="Solcar" evidence="8">
    <location>
        <begin position="107"/>
        <end position="195"/>
    </location>
</feature>
<evidence type="ECO:0000256" key="9">
    <source>
        <dbReference type="RuleBase" id="RU000488"/>
    </source>
</evidence>
<dbReference type="PROSITE" id="PS50920">
    <property type="entry name" value="SOLCAR"/>
    <property type="match status" value="3"/>
</dbReference>
<dbReference type="SUPFAM" id="SSF103506">
    <property type="entry name" value="Mitochondrial carrier"/>
    <property type="match status" value="1"/>
</dbReference>
<dbReference type="InterPro" id="IPR044712">
    <property type="entry name" value="SLC25A32-like"/>
</dbReference>
<evidence type="ECO:0000256" key="5">
    <source>
        <dbReference type="ARBA" id="ARBA00022737"/>
    </source>
</evidence>
<dbReference type="PANTHER" id="PTHR45683">
    <property type="entry name" value="MITOCHONDRIAL NICOTINAMIDE ADENINE DINUCLEOTIDE TRANSPORTER 1-RELATED-RELATED"/>
    <property type="match status" value="1"/>
</dbReference>
<evidence type="ECO:0000256" key="2">
    <source>
        <dbReference type="ARBA" id="ARBA00006375"/>
    </source>
</evidence>
<name>A0ABR1DNX4_NECAM</name>
<comment type="similarity">
    <text evidence="2 9">Belongs to the mitochondrial carrier (TC 2.A.29) family.</text>
</comment>